<dbReference type="RefSeq" id="WP_011762870.1">
    <property type="nucleotide sequence ID" value="NC_008701.1"/>
</dbReference>
<dbReference type="STRING" id="384616.Pisl_1124"/>
<sequence length="92" mass="10526">MYKRSYTLRVDRDKVVINEKEIGLDLKPIELLLAALAYGVGIRHVDKTGKPYEIKCEVDGYNIICKAKCTGEEERCLVYRALTEGLLKFICE</sequence>
<dbReference type="eggNOG" id="arCOG05465">
    <property type="taxonomic scope" value="Archaea"/>
</dbReference>
<dbReference type="HOGENOM" id="CLU_174519_0_0_2"/>
<keyword evidence="2" id="KW-1185">Reference proteome</keyword>
<accession>A1RTL3</accession>
<dbReference type="KEGG" id="pis:Pisl_1124"/>
<dbReference type="GeneID" id="4618023"/>
<proteinExistence type="predicted"/>
<protein>
    <submittedName>
        <fullName evidence="1">Uncharacterized protein</fullName>
    </submittedName>
</protein>
<organism evidence="1 2">
    <name type="scientific">Pyrobaculum islandicum (strain DSM 4184 / JCM 9189 / GEO3)</name>
    <dbReference type="NCBI Taxonomy" id="384616"/>
    <lineage>
        <taxon>Archaea</taxon>
        <taxon>Thermoproteota</taxon>
        <taxon>Thermoprotei</taxon>
        <taxon>Thermoproteales</taxon>
        <taxon>Thermoproteaceae</taxon>
        <taxon>Pyrobaculum</taxon>
    </lineage>
</organism>
<evidence type="ECO:0000313" key="2">
    <source>
        <dbReference type="Proteomes" id="UP000002595"/>
    </source>
</evidence>
<dbReference type="OrthoDB" id="28084at2157"/>
<dbReference type="Proteomes" id="UP000002595">
    <property type="component" value="Chromosome"/>
</dbReference>
<gene>
    <name evidence="1" type="ordered locus">Pisl_1124</name>
</gene>
<reference evidence="1" key="1">
    <citation type="submission" date="2006-12" db="EMBL/GenBank/DDBJ databases">
        <title>Complete sequence of Pyrobaculum islandicum DSM 4184.</title>
        <authorList>
            <person name="Copeland A."/>
            <person name="Lucas S."/>
            <person name="Lapidus A."/>
            <person name="Barry K."/>
            <person name="Detter J.C."/>
            <person name="Glavina del Rio T."/>
            <person name="Dalin E."/>
            <person name="Tice H."/>
            <person name="Pitluck S."/>
            <person name="Meincke L."/>
            <person name="Brettin T."/>
            <person name="Bruce D."/>
            <person name="Han C."/>
            <person name="Tapia R."/>
            <person name="Gilna P."/>
            <person name="Schmutz J."/>
            <person name="Larimer F."/>
            <person name="Land M."/>
            <person name="Hauser L."/>
            <person name="Kyrpides N."/>
            <person name="Mikhailova N."/>
            <person name="Cozen A.E."/>
            <person name="Fitz-Gibbon S.T."/>
            <person name="House C.H."/>
            <person name="Saltikov C."/>
            <person name="Lowe T."/>
            <person name="Richardson P."/>
        </authorList>
    </citation>
    <scope>NUCLEOTIDE SEQUENCE [LARGE SCALE GENOMIC DNA]</scope>
    <source>
        <strain evidence="1">DSM 4184</strain>
    </source>
</reference>
<evidence type="ECO:0000313" key="1">
    <source>
        <dbReference type="EMBL" id="ABL88295.1"/>
    </source>
</evidence>
<dbReference type="AlphaFoldDB" id="A1RTL3"/>
<dbReference type="EMBL" id="CP000504">
    <property type="protein sequence ID" value="ABL88295.1"/>
    <property type="molecule type" value="Genomic_DNA"/>
</dbReference>
<name>A1RTL3_PYRIL</name>